<dbReference type="PANTHER" id="PTHR11566:SF173">
    <property type="entry name" value="DYNAMIN-RELATED PROTEIN 4C"/>
    <property type="match status" value="1"/>
</dbReference>
<name>A0AB34K2N6_PRYPA</name>
<dbReference type="SMART" id="SM00053">
    <property type="entry name" value="DYNc"/>
    <property type="match status" value="1"/>
</dbReference>
<dbReference type="InterPro" id="IPR001401">
    <property type="entry name" value="Dynamin_GTPase"/>
</dbReference>
<dbReference type="PROSITE" id="PS51718">
    <property type="entry name" value="G_DYNAMIN_2"/>
    <property type="match status" value="1"/>
</dbReference>
<accession>A0AB34K2N6</accession>
<evidence type="ECO:0000313" key="6">
    <source>
        <dbReference type="EMBL" id="KAL1528274.1"/>
    </source>
</evidence>
<dbReference type="InterPro" id="IPR022812">
    <property type="entry name" value="Dynamin"/>
</dbReference>
<dbReference type="EMBL" id="JBGBPQ010000002">
    <property type="protein sequence ID" value="KAL1528274.1"/>
    <property type="molecule type" value="Genomic_DNA"/>
</dbReference>
<dbReference type="GO" id="GO:0005737">
    <property type="term" value="C:cytoplasm"/>
    <property type="evidence" value="ECO:0007669"/>
    <property type="project" value="TreeGrafter"/>
</dbReference>
<dbReference type="CDD" id="cd08771">
    <property type="entry name" value="DLP_1"/>
    <property type="match status" value="1"/>
</dbReference>
<evidence type="ECO:0000313" key="7">
    <source>
        <dbReference type="Proteomes" id="UP001515480"/>
    </source>
</evidence>
<evidence type="ECO:0008006" key="8">
    <source>
        <dbReference type="Google" id="ProtNLM"/>
    </source>
</evidence>
<dbReference type="Gene3D" id="3.40.50.300">
    <property type="entry name" value="P-loop containing nucleotide triphosphate hydrolases"/>
    <property type="match status" value="1"/>
</dbReference>
<dbReference type="InterPro" id="IPR000375">
    <property type="entry name" value="Dynamin_stalk"/>
</dbReference>
<dbReference type="InterPro" id="IPR045063">
    <property type="entry name" value="Dynamin_N"/>
</dbReference>
<dbReference type="GO" id="GO:0005525">
    <property type="term" value="F:GTP binding"/>
    <property type="evidence" value="ECO:0007669"/>
    <property type="project" value="InterPro"/>
</dbReference>
<dbReference type="GO" id="GO:0016020">
    <property type="term" value="C:membrane"/>
    <property type="evidence" value="ECO:0007669"/>
    <property type="project" value="TreeGrafter"/>
</dbReference>
<evidence type="ECO:0000259" key="4">
    <source>
        <dbReference type="PROSITE" id="PS51388"/>
    </source>
</evidence>
<dbReference type="InterPro" id="IPR030381">
    <property type="entry name" value="G_DYNAMIN_dom"/>
</dbReference>
<gene>
    <name evidence="6" type="ORF">AB1Y20_009631</name>
</gene>
<dbReference type="Pfam" id="PF00350">
    <property type="entry name" value="Dynamin_N"/>
    <property type="match status" value="1"/>
</dbReference>
<keyword evidence="7" id="KW-1185">Reference proteome</keyword>
<organism evidence="6 7">
    <name type="scientific">Prymnesium parvum</name>
    <name type="common">Toxic golden alga</name>
    <dbReference type="NCBI Taxonomy" id="97485"/>
    <lineage>
        <taxon>Eukaryota</taxon>
        <taxon>Haptista</taxon>
        <taxon>Haptophyta</taxon>
        <taxon>Prymnesiophyceae</taxon>
        <taxon>Prymnesiales</taxon>
        <taxon>Prymnesiaceae</taxon>
        <taxon>Prymnesium</taxon>
    </lineage>
</organism>
<dbReference type="Proteomes" id="UP001515480">
    <property type="component" value="Unassembled WGS sequence"/>
</dbReference>
<proteinExistence type="predicted"/>
<keyword evidence="2" id="KW-0342">GTP-binding</keyword>
<sequence length="767" mass="83253">MGRWLSKNGRRRSSQEAEQPTDAVAIYVPKPEPAAAASPPPPPLRTAPDPRAALDRGPAAWLLPRKLQALEEVRGLLGRLGVEDVPGIVVLGAQNSGKSSLLESISGISFPRAEGMCTCCPTIVSLEVQAGCEPSVLLASDAEYTRNRRALPFVSAADRRAVHAEIARLMHLATRDGAVTDQPIYVRVLRPSGVTMTMCDLPGITAMSATQPDVEEATTALTAQWAANKRMILLCCVAACDDFHNSKALKLALLHDPRGERTIGVVTKCDTLPPRGDFLAKVRMERAADVKLQTHGFVAVRNRTQEESEGGASDDELRAAERALFTSHPQLCQLPDEMWGIDTLVAKLHALQARQLDEAMPPLCAALRSQLALTEREVDALPAALETAEQRRWRLLEMVQACSLQLGELISATDTSAERGLHLAARSHDLCRAFVGRVEQRLPNFLADAELHGLAAQVMETRGVYLPNLLHGSVFRRVIKQTAEAPLRESAVLLVEELAGTVKAALTAVLASIASDHPSLHDRLVTLAHSIVDEEREAALALVHETVDAEMCAPFTLNREYEQLLAQFEELVGGAGGAAAHALFPAEFIRAAADDIQQRSEAAGAERAMTRRLQASLHAYQHVLQARLFDSIPIAVRHRVMFRLHTRLAPTLLRDEALLLPLLGQEKPEVVALRNAAKGKLVTLRTALEKLEQVLSDDFFRASIGGSPSPCFSPAPAFDSPTRWEQKSAPRTSFASSAACSPERHSSVERIRDSVVDHGRGVASAVF</sequence>
<dbReference type="GO" id="GO:0003924">
    <property type="term" value="F:GTPase activity"/>
    <property type="evidence" value="ECO:0007669"/>
    <property type="project" value="InterPro"/>
</dbReference>
<dbReference type="GO" id="GO:0008017">
    <property type="term" value="F:microtubule binding"/>
    <property type="evidence" value="ECO:0007669"/>
    <property type="project" value="TreeGrafter"/>
</dbReference>
<keyword evidence="1" id="KW-0547">Nucleotide-binding</keyword>
<evidence type="ECO:0000256" key="3">
    <source>
        <dbReference type="SAM" id="MobiDB-lite"/>
    </source>
</evidence>
<dbReference type="InterPro" id="IPR020850">
    <property type="entry name" value="GED_dom"/>
</dbReference>
<reference evidence="6 7" key="1">
    <citation type="journal article" date="2024" name="Science">
        <title>Giant polyketide synthase enzymes in the biosynthesis of giant marine polyether toxins.</title>
        <authorList>
            <person name="Fallon T.R."/>
            <person name="Shende V.V."/>
            <person name="Wierzbicki I.H."/>
            <person name="Pendleton A.L."/>
            <person name="Watervoot N.F."/>
            <person name="Auber R.P."/>
            <person name="Gonzalez D.J."/>
            <person name="Wisecaver J.H."/>
            <person name="Moore B.S."/>
        </authorList>
    </citation>
    <scope>NUCLEOTIDE SEQUENCE [LARGE SCALE GENOMIC DNA]</scope>
    <source>
        <strain evidence="6 7">12B1</strain>
    </source>
</reference>
<evidence type="ECO:0000256" key="2">
    <source>
        <dbReference type="ARBA" id="ARBA00023134"/>
    </source>
</evidence>
<dbReference type="AlphaFoldDB" id="A0AB34K2N6"/>
<dbReference type="InterPro" id="IPR027417">
    <property type="entry name" value="P-loop_NTPase"/>
</dbReference>
<dbReference type="GO" id="GO:0005874">
    <property type="term" value="C:microtubule"/>
    <property type="evidence" value="ECO:0007669"/>
    <property type="project" value="TreeGrafter"/>
</dbReference>
<dbReference type="PRINTS" id="PR00195">
    <property type="entry name" value="DYNAMIN"/>
</dbReference>
<protein>
    <recommendedName>
        <fullName evidence="8">Dynamin GTPase</fullName>
    </recommendedName>
</protein>
<feature type="domain" description="Dynamin-type G" evidence="5">
    <location>
        <begin position="82"/>
        <end position="361"/>
    </location>
</feature>
<evidence type="ECO:0000259" key="5">
    <source>
        <dbReference type="PROSITE" id="PS51718"/>
    </source>
</evidence>
<feature type="domain" description="GED" evidence="4">
    <location>
        <begin position="610"/>
        <end position="699"/>
    </location>
</feature>
<dbReference type="PANTHER" id="PTHR11566">
    <property type="entry name" value="DYNAMIN"/>
    <property type="match status" value="1"/>
</dbReference>
<dbReference type="SUPFAM" id="SSF52540">
    <property type="entry name" value="P-loop containing nucleoside triphosphate hydrolases"/>
    <property type="match status" value="1"/>
</dbReference>
<comment type="caution">
    <text evidence="6">The sequence shown here is derived from an EMBL/GenBank/DDBJ whole genome shotgun (WGS) entry which is preliminary data.</text>
</comment>
<evidence type="ECO:0000256" key="1">
    <source>
        <dbReference type="ARBA" id="ARBA00022741"/>
    </source>
</evidence>
<dbReference type="PROSITE" id="PS51388">
    <property type="entry name" value="GED"/>
    <property type="match status" value="1"/>
</dbReference>
<feature type="region of interest" description="Disordered" evidence="3">
    <location>
        <begin position="1"/>
        <end position="53"/>
    </location>
</feature>
<dbReference type="Pfam" id="PF01031">
    <property type="entry name" value="Dynamin_M"/>
    <property type="match status" value="1"/>
</dbReference>
<dbReference type="Gene3D" id="1.20.120.1240">
    <property type="entry name" value="Dynamin, middle domain"/>
    <property type="match status" value="1"/>
</dbReference>